<protein>
    <submittedName>
        <fullName evidence="12">Potassium channel domain-containing protein</fullName>
    </submittedName>
</protein>
<keyword evidence="3 8" id="KW-0812">Transmembrane</keyword>
<evidence type="ECO:0000256" key="5">
    <source>
        <dbReference type="ARBA" id="ARBA00023065"/>
    </source>
</evidence>
<keyword evidence="2 8" id="KW-0813">Transport</keyword>
<dbReference type="InterPro" id="IPR003280">
    <property type="entry name" value="2pore_dom_K_chnl"/>
</dbReference>
<feature type="transmembrane region" description="Helical" evidence="9">
    <location>
        <begin position="217"/>
        <end position="237"/>
    </location>
</feature>
<dbReference type="Pfam" id="PF07885">
    <property type="entry name" value="Ion_trans_2"/>
    <property type="match status" value="2"/>
</dbReference>
<feature type="transmembrane region" description="Helical" evidence="9">
    <location>
        <begin position="257"/>
        <end position="276"/>
    </location>
</feature>
<comment type="similarity">
    <text evidence="8">Belongs to the two pore domain potassium channel (TC 1.A.1.8) family.</text>
</comment>
<evidence type="ECO:0000256" key="9">
    <source>
        <dbReference type="SAM" id="Phobius"/>
    </source>
</evidence>
<dbReference type="WBParaSite" id="nRc.2.0.1.t13083-RA">
    <property type="protein sequence ID" value="nRc.2.0.1.t13083-RA"/>
    <property type="gene ID" value="nRc.2.0.1.g13083"/>
</dbReference>
<sequence length="433" mass="49771">MQISKATNQSHLRTVWELNSLKVDTKMPINPNKYGINEMQEALKMFRLDKGKEKMWVEFKSLLKFHRSIYSYGNPAPATSKGRIICIFFSLFGVPLTLITIADIGKFFSEYLKHFRPYRSLLARKWNSLRSFYKKSAENSSYPVDGGDKVKILPSDENGEAVTKMNGNLKYHQSGFEKKMSIASKTVDLAAVEPIERQSLAEHIESVLGVSYQEKNVPALLLLFILIGYTAMGGLLLKFLEDNWSFFDAFYFSENLYRVHFFSFVTLVTIGFGDLVPTKGDYITIILLYIFVGLIITTMCIDLVGGHYLRKIHYFGRKMQNARTALAIVGGKVVYLSDLYAHFLSKRYGIPRRQQGYLPDSFLLEHLYASKHLIPFVPRDIRVIRYIDENSDSWMTDSTASLFDYHSISCRYCHNRSGHSFSRYCRTMSTNLA</sequence>
<organism evidence="11 12">
    <name type="scientific">Romanomermis culicivorax</name>
    <name type="common">Nematode worm</name>
    <dbReference type="NCBI Taxonomy" id="13658"/>
    <lineage>
        <taxon>Eukaryota</taxon>
        <taxon>Metazoa</taxon>
        <taxon>Ecdysozoa</taxon>
        <taxon>Nematoda</taxon>
        <taxon>Enoplea</taxon>
        <taxon>Dorylaimia</taxon>
        <taxon>Mermithida</taxon>
        <taxon>Mermithoidea</taxon>
        <taxon>Mermithidae</taxon>
        <taxon>Romanomermis</taxon>
    </lineage>
</organism>
<dbReference type="GO" id="GO:0022841">
    <property type="term" value="F:potassium ion leak channel activity"/>
    <property type="evidence" value="ECO:0007669"/>
    <property type="project" value="TreeGrafter"/>
</dbReference>
<keyword evidence="6 9" id="KW-0472">Membrane</keyword>
<evidence type="ECO:0000256" key="6">
    <source>
        <dbReference type="ARBA" id="ARBA00023136"/>
    </source>
</evidence>
<accession>A0A915IGT3</accession>
<reference evidence="12" key="1">
    <citation type="submission" date="2022-11" db="UniProtKB">
        <authorList>
            <consortium name="WormBaseParasite"/>
        </authorList>
    </citation>
    <scope>IDENTIFICATION</scope>
</reference>
<dbReference type="OMA" id="PRRDGYM"/>
<feature type="domain" description="Potassium channel" evidence="10">
    <location>
        <begin position="72"/>
        <end position="109"/>
    </location>
</feature>
<dbReference type="AlphaFoldDB" id="A0A915IGT3"/>
<evidence type="ECO:0000259" key="10">
    <source>
        <dbReference type="Pfam" id="PF07885"/>
    </source>
</evidence>
<dbReference type="GO" id="GO:0030322">
    <property type="term" value="P:stabilization of membrane potential"/>
    <property type="evidence" value="ECO:0007669"/>
    <property type="project" value="TreeGrafter"/>
</dbReference>
<evidence type="ECO:0000256" key="3">
    <source>
        <dbReference type="ARBA" id="ARBA00022692"/>
    </source>
</evidence>
<dbReference type="SUPFAM" id="SSF81324">
    <property type="entry name" value="Voltage-gated potassium channels"/>
    <property type="match status" value="1"/>
</dbReference>
<dbReference type="Gene3D" id="1.10.287.70">
    <property type="match status" value="1"/>
</dbReference>
<dbReference type="PRINTS" id="PR01333">
    <property type="entry name" value="2POREKCHANEL"/>
</dbReference>
<comment type="subcellular location">
    <subcellularLocation>
        <location evidence="1">Membrane</location>
        <topology evidence="1">Multi-pass membrane protein</topology>
    </subcellularLocation>
</comment>
<feature type="transmembrane region" description="Helical" evidence="9">
    <location>
        <begin position="282"/>
        <end position="309"/>
    </location>
</feature>
<name>A0A915IGT3_ROMCU</name>
<evidence type="ECO:0000313" key="11">
    <source>
        <dbReference type="Proteomes" id="UP000887565"/>
    </source>
</evidence>
<keyword evidence="5 8" id="KW-0406">Ion transport</keyword>
<dbReference type="PANTHER" id="PTHR11003">
    <property type="entry name" value="POTASSIUM CHANNEL, SUBFAMILY K"/>
    <property type="match status" value="1"/>
</dbReference>
<dbReference type="PANTHER" id="PTHR11003:SF333">
    <property type="entry name" value="TWIK FAMILY OF POTASSIUM CHANNELS PROTEIN 7"/>
    <property type="match status" value="1"/>
</dbReference>
<evidence type="ECO:0000256" key="8">
    <source>
        <dbReference type="RuleBase" id="RU003857"/>
    </source>
</evidence>
<keyword evidence="11" id="KW-1185">Reference proteome</keyword>
<evidence type="ECO:0000256" key="2">
    <source>
        <dbReference type="ARBA" id="ARBA00022448"/>
    </source>
</evidence>
<feature type="transmembrane region" description="Helical" evidence="9">
    <location>
        <begin position="84"/>
        <end position="108"/>
    </location>
</feature>
<dbReference type="InterPro" id="IPR013099">
    <property type="entry name" value="K_chnl_dom"/>
</dbReference>
<evidence type="ECO:0000256" key="7">
    <source>
        <dbReference type="ARBA" id="ARBA00023303"/>
    </source>
</evidence>
<proteinExistence type="inferred from homology"/>
<dbReference type="GO" id="GO:0005886">
    <property type="term" value="C:plasma membrane"/>
    <property type="evidence" value="ECO:0007669"/>
    <property type="project" value="TreeGrafter"/>
</dbReference>
<evidence type="ECO:0000313" key="12">
    <source>
        <dbReference type="WBParaSite" id="nRc.2.0.1.t13083-RA"/>
    </source>
</evidence>
<feature type="domain" description="Potassium channel" evidence="10">
    <location>
        <begin position="227"/>
        <end position="305"/>
    </location>
</feature>
<dbReference type="Proteomes" id="UP000887565">
    <property type="component" value="Unplaced"/>
</dbReference>
<keyword evidence="7 8" id="KW-0407">Ion channel</keyword>
<evidence type="ECO:0000256" key="1">
    <source>
        <dbReference type="ARBA" id="ARBA00004141"/>
    </source>
</evidence>
<keyword evidence="4 9" id="KW-1133">Transmembrane helix</keyword>
<evidence type="ECO:0000256" key="4">
    <source>
        <dbReference type="ARBA" id="ARBA00022989"/>
    </source>
</evidence>
<dbReference type="GO" id="GO:0015271">
    <property type="term" value="F:outward rectifier potassium channel activity"/>
    <property type="evidence" value="ECO:0007669"/>
    <property type="project" value="TreeGrafter"/>
</dbReference>